<feature type="transmembrane region" description="Helical" evidence="7">
    <location>
        <begin position="117"/>
        <end position="137"/>
    </location>
</feature>
<feature type="transmembrane region" description="Helical" evidence="7">
    <location>
        <begin position="57"/>
        <end position="77"/>
    </location>
</feature>
<dbReference type="RefSeq" id="WP_154572548.1">
    <property type="nucleotide sequence ID" value="NZ_VUNB01000004.1"/>
</dbReference>
<evidence type="ECO:0000256" key="3">
    <source>
        <dbReference type="ARBA" id="ARBA00022475"/>
    </source>
</evidence>
<keyword evidence="6 7" id="KW-0472">Membrane</keyword>
<dbReference type="PANTHER" id="PTHR36838:SF3">
    <property type="entry name" value="TRANSPORTER AUXIN EFFLUX CARRIER EC FAMILY"/>
    <property type="match status" value="1"/>
</dbReference>
<dbReference type="Pfam" id="PF03547">
    <property type="entry name" value="Mem_trans"/>
    <property type="match status" value="1"/>
</dbReference>
<evidence type="ECO:0000256" key="4">
    <source>
        <dbReference type="ARBA" id="ARBA00022692"/>
    </source>
</evidence>
<accession>A0A6A8M8N6</accession>
<evidence type="ECO:0000256" key="7">
    <source>
        <dbReference type="SAM" id="Phobius"/>
    </source>
</evidence>
<keyword evidence="3" id="KW-1003">Cell membrane</keyword>
<keyword evidence="2" id="KW-0813">Transport</keyword>
<dbReference type="InterPro" id="IPR004776">
    <property type="entry name" value="Mem_transp_PIN-like"/>
</dbReference>
<proteinExistence type="predicted"/>
<feature type="transmembrane region" description="Helical" evidence="7">
    <location>
        <begin position="253"/>
        <end position="275"/>
    </location>
</feature>
<comment type="subcellular location">
    <subcellularLocation>
        <location evidence="1">Membrane</location>
        <topology evidence="1">Multi-pass membrane protein</topology>
    </subcellularLocation>
</comment>
<reference evidence="8" key="1">
    <citation type="submission" date="2019-09" db="EMBL/GenBank/DDBJ databases">
        <title>In-depth cultivation of the pig gut microbiome towards novel bacterial diversity and tailored functional studies.</title>
        <authorList>
            <person name="Wylensek D."/>
            <person name="Hitch T.C.A."/>
            <person name="Clavel T."/>
        </authorList>
    </citation>
    <scope>NUCLEOTIDE SEQUENCE</scope>
    <source>
        <strain evidence="8">RF-744-FAT-WT-3</strain>
    </source>
</reference>
<feature type="transmembrane region" description="Helical" evidence="7">
    <location>
        <begin position="158"/>
        <end position="178"/>
    </location>
</feature>
<feature type="transmembrane region" description="Helical" evidence="7">
    <location>
        <begin position="89"/>
        <end position="111"/>
    </location>
</feature>
<dbReference type="GO" id="GO:0055085">
    <property type="term" value="P:transmembrane transport"/>
    <property type="evidence" value="ECO:0007669"/>
    <property type="project" value="InterPro"/>
</dbReference>
<evidence type="ECO:0000313" key="8">
    <source>
        <dbReference type="EMBL" id="MST69080.1"/>
    </source>
</evidence>
<feature type="transmembrane region" description="Helical" evidence="7">
    <location>
        <begin position="190"/>
        <end position="212"/>
    </location>
</feature>
<dbReference type="AlphaFoldDB" id="A0A6A8M8N6"/>
<keyword evidence="4 7" id="KW-0812">Transmembrane</keyword>
<evidence type="ECO:0000256" key="1">
    <source>
        <dbReference type="ARBA" id="ARBA00004141"/>
    </source>
</evidence>
<feature type="transmembrane region" description="Helical" evidence="7">
    <location>
        <begin position="6"/>
        <end position="21"/>
    </location>
</feature>
<protein>
    <submittedName>
        <fullName evidence="8">Transporter</fullName>
    </submittedName>
</protein>
<evidence type="ECO:0000256" key="5">
    <source>
        <dbReference type="ARBA" id="ARBA00022989"/>
    </source>
</evidence>
<organism evidence="8">
    <name type="scientific">Baileyella intestinalis</name>
    <dbReference type="NCBI Taxonomy" id="2606709"/>
    <lineage>
        <taxon>Bacteria</taxon>
        <taxon>Bacillati</taxon>
        <taxon>Bacillota</taxon>
        <taxon>Clostridia</taxon>
        <taxon>Peptostreptococcales</taxon>
        <taxon>Anaerovoracaceae</taxon>
        <taxon>Baileyella</taxon>
    </lineage>
</organism>
<feature type="transmembrane region" description="Helical" evidence="7">
    <location>
        <begin position="287"/>
        <end position="310"/>
    </location>
</feature>
<feature type="transmembrane region" description="Helical" evidence="7">
    <location>
        <begin position="33"/>
        <end position="51"/>
    </location>
</feature>
<keyword evidence="5 7" id="KW-1133">Transmembrane helix</keyword>
<dbReference type="GO" id="GO:0016020">
    <property type="term" value="C:membrane"/>
    <property type="evidence" value="ECO:0007669"/>
    <property type="project" value="UniProtKB-SubCell"/>
</dbReference>
<comment type="caution">
    <text evidence="8">The sequence shown here is derived from an EMBL/GenBank/DDBJ whole genome shotgun (WGS) entry which is preliminary data.</text>
</comment>
<dbReference type="PANTHER" id="PTHR36838">
    <property type="entry name" value="AUXIN EFFLUX CARRIER FAMILY PROTEIN"/>
    <property type="match status" value="1"/>
</dbReference>
<evidence type="ECO:0000256" key="6">
    <source>
        <dbReference type="ARBA" id="ARBA00023136"/>
    </source>
</evidence>
<evidence type="ECO:0000256" key="2">
    <source>
        <dbReference type="ARBA" id="ARBA00022448"/>
    </source>
</evidence>
<feature type="transmembrane region" description="Helical" evidence="7">
    <location>
        <begin position="224"/>
        <end position="247"/>
    </location>
</feature>
<gene>
    <name evidence="8" type="ORF">FYJ66_05670</name>
</gene>
<dbReference type="EMBL" id="VUNB01000004">
    <property type="protein sequence ID" value="MST69080.1"/>
    <property type="molecule type" value="Genomic_DNA"/>
</dbReference>
<name>A0A6A8M8N6_9FIRM</name>
<sequence>MKALEALFPVFFMMFLGYLARKKNWITREQDEGAKKIVFQILFPFLVYNVLVSSQLSQHLLIQILFLDAAWIIIYFIGKKTASFTSSQFSRISPFLLLTCEGGNVALPLYITMVGSAYAVNIVTFDVAGILINFGFVPAVIAKQISGRTDWKDVTKSIFTSSFVIAVLAGVLVNLSGLHSSLMDTSWGPVYTATAEMAIKPITGIILFTLGYELQIQSSFMKPLIRLAATRLICCGTIICLFFLLFPGLMADTIFRIGVIFYFLCPTGFPVPLQVTPLIKDSEEEAFMAAFLSLFMVIALVAYAVITVIYL</sequence>